<keyword evidence="4 9" id="KW-0689">Ribosomal protein</keyword>
<dbReference type="AlphaFoldDB" id="A0A3B0JJE7"/>
<keyword evidence="10" id="KW-1185">Reference proteome</keyword>
<gene>
    <name evidence="9" type="ORF">DGUA_6G001063</name>
</gene>
<evidence type="ECO:0000256" key="6">
    <source>
        <dbReference type="ARBA" id="ARBA00023274"/>
    </source>
</evidence>
<keyword evidence="6" id="KW-0687">Ribonucleoprotein</keyword>
<protein>
    <recommendedName>
        <fullName evidence="7">Large ribosomal subunit protein mL52</fullName>
    </recommendedName>
    <alternativeName>
        <fullName evidence="8">39S ribosomal protein L52, mitochondrial</fullName>
    </alternativeName>
</protein>
<dbReference type="PANTHER" id="PTHR34090:SF1">
    <property type="entry name" value="LARGE RIBOSOMAL SUBUNIT PROTEIN ML52"/>
    <property type="match status" value="1"/>
</dbReference>
<dbReference type="PANTHER" id="PTHR34090">
    <property type="entry name" value="39S RIBOSOMAL PROTEIN L52, MITOCHONDRIAL"/>
    <property type="match status" value="1"/>
</dbReference>
<dbReference type="Pfam" id="PF18699">
    <property type="entry name" value="MRPL52"/>
    <property type="match status" value="1"/>
</dbReference>
<evidence type="ECO:0000256" key="4">
    <source>
        <dbReference type="ARBA" id="ARBA00022980"/>
    </source>
</evidence>
<evidence type="ECO:0000256" key="8">
    <source>
        <dbReference type="ARBA" id="ARBA00035425"/>
    </source>
</evidence>
<name>A0A3B0JJE7_DROGU</name>
<proteinExistence type="inferred from homology"/>
<dbReference type="GO" id="GO:0005762">
    <property type="term" value="C:mitochondrial large ribosomal subunit"/>
    <property type="evidence" value="ECO:0007669"/>
    <property type="project" value="InterPro"/>
</dbReference>
<accession>A0A3B0JJE7</accession>
<evidence type="ECO:0000313" key="10">
    <source>
        <dbReference type="Proteomes" id="UP000268350"/>
    </source>
</evidence>
<evidence type="ECO:0000256" key="7">
    <source>
        <dbReference type="ARBA" id="ARBA00035181"/>
    </source>
</evidence>
<dbReference type="EMBL" id="OUUW01000001">
    <property type="protein sequence ID" value="SPP73569.1"/>
    <property type="molecule type" value="Genomic_DNA"/>
</dbReference>
<dbReference type="STRING" id="7266.A0A3B0JJE7"/>
<reference evidence="10" key="1">
    <citation type="submission" date="2018-01" db="EMBL/GenBank/DDBJ databases">
        <authorList>
            <person name="Alioto T."/>
            <person name="Alioto T."/>
        </authorList>
    </citation>
    <scope>NUCLEOTIDE SEQUENCE [LARGE SCALE GENOMIC DNA]</scope>
</reference>
<evidence type="ECO:0000256" key="2">
    <source>
        <dbReference type="ARBA" id="ARBA00007232"/>
    </source>
</evidence>
<organism evidence="9 10">
    <name type="scientific">Drosophila guanche</name>
    <name type="common">Fruit fly</name>
    <dbReference type="NCBI Taxonomy" id="7266"/>
    <lineage>
        <taxon>Eukaryota</taxon>
        <taxon>Metazoa</taxon>
        <taxon>Ecdysozoa</taxon>
        <taxon>Arthropoda</taxon>
        <taxon>Hexapoda</taxon>
        <taxon>Insecta</taxon>
        <taxon>Pterygota</taxon>
        <taxon>Neoptera</taxon>
        <taxon>Endopterygota</taxon>
        <taxon>Diptera</taxon>
        <taxon>Brachycera</taxon>
        <taxon>Muscomorpha</taxon>
        <taxon>Ephydroidea</taxon>
        <taxon>Drosophilidae</taxon>
        <taxon>Drosophila</taxon>
        <taxon>Sophophora</taxon>
    </lineage>
</organism>
<dbReference type="GO" id="GO:0032543">
    <property type="term" value="P:mitochondrial translation"/>
    <property type="evidence" value="ECO:0007669"/>
    <property type="project" value="InterPro"/>
</dbReference>
<evidence type="ECO:0000313" key="9">
    <source>
        <dbReference type="EMBL" id="SPP73569.1"/>
    </source>
</evidence>
<evidence type="ECO:0000256" key="5">
    <source>
        <dbReference type="ARBA" id="ARBA00023128"/>
    </source>
</evidence>
<dbReference type="OrthoDB" id="10249237at2759"/>
<dbReference type="GO" id="GO:0003735">
    <property type="term" value="F:structural constituent of ribosome"/>
    <property type="evidence" value="ECO:0007669"/>
    <property type="project" value="InterPro"/>
</dbReference>
<evidence type="ECO:0000256" key="1">
    <source>
        <dbReference type="ARBA" id="ARBA00004173"/>
    </source>
</evidence>
<comment type="subcellular location">
    <subcellularLocation>
        <location evidence="1">Mitochondrion</location>
    </subcellularLocation>
</comment>
<keyword evidence="3" id="KW-0809">Transit peptide</keyword>
<comment type="similarity">
    <text evidence="2">Belongs to the mitochondrion-specific ribosomal protein mL52 family.</text>
</comment>
<dbReference type="InterPro" id="IPR034596">
    <property type="entry name" value="Ribosomal_mL52"/>
</dbReference>
<dbReference type="Proteomes" id="UP000268350">
    <property type="component" value="Unassembled WGS sequence"/>
</dbReference>
<evidence type="ECO:0000256" key="3">
    <source>
        <dbReference type="ARBA" id="ARBA00022946"/>
    </source>
</evidence>
<sequence>MLQITKLCLATSSGITGENRTENILMFHTNKTTVLSGIGQRHVATTAARAIDQKWRADKGLPENPNAFGPLTNLPDYTFLDGRPTPLGSNQKKRLLKQQEIATKIVELSGELEFAKQRYERNKVAAATEKQRIIENKLKPKGHLMLQQKK</sequence>
<keyword evidence="5" id="KW-0496">Mitochondrion</keyword>